<evidence type="ECO:0000313" key="1">
    <source>
        <dbReference type="EMBL" id="WYJ81310.1"/>
    </source>
</evidence>
<proteinExistence type="predicted"/>
<dbReference type="Gene3D" id="3.40.50.300">
    <property type="entry name" value="P-loop containing nucleotide triphosphate hydrolases"/>
    <property type="match status" value="1"/>
</dbReference>
<reference evidence="1 2" key="1">
    <citation type="submission" date="2021-03" db="EMBL/GenBank/DDBJ databases">
        <authorList>
            <person name="Gilmore M.S."/>
            <person name="Schwartzman J."/>
            <person name="Van Tyne D."/>
            <person name="Martin M."/>
            <person name="Earl A.M."/>
            <person name="Manson A.L."/>
            <person name="Straub T."/>
            <person name="Salamzade R."/>
            <person name="Saavedra J."/>
            <person name="Lebreton F."/>
            <person name="Prichula J."/>
            <person name="Schaufler K."/>
            <person name="Gaca A."/>
            <person name="Sgardioli B."/>
            <person name="Wagenaar J."/>
            <person name="Strong T."/>
        </authorList>
    </citation>
    <scope>NUCLEOTIDE SEQUENCE [LARGE SCALE GENOMIC DNA]</scope>
    <source>
        <strain evidence="1 2">DIV1094</strain>
    </source>
</reference>
<dbReference type="SUPFAM" id="SSF52540">
    <property type="entry name" value="P-loop containing nucleoside triphosphate hydrolases"/>
    <property type="match status" value="1"/>
</dbReference>
<protein>
    <recommendedName>
        <fullName evidence="3">UDP-N-acetylglucosamine kinase</fullName>
    </recommendedName>
</protein>
<reference evidence="1 2" key="2">
    <citation type="submission" date="2024-03" db="EMBL/GenBank/DDBJ databases">
        <title>The Genome Sequence of Enterococcus sp. DIV1094.</title>
        <authorList>
            <consortium name="The Broad Institute Genomics Platform"/>
            <consortium name="The Broad Institute Microbial Omics Core"/>
            <consortium name="The Broad Institute Genomic Center for Infectious Diseases"/>
            <person name="Earl A."/>
            <person name="Manson A."/>
            <person name="Gilmore M."/>
            <person name="Schwartman J."/>
            <person name="Shea T."/>
            <person name="Abouelleil A."/>
            <person name="Cao P."/>
            <person name="Chapman S."/>
            <person name="Cusick C."/>
            <person name="Young S."/>
            <person name="Neafsey D."/>
            <person name="Nusbaum C."/>
            <person name="Birren B."/>
        </authorList>
    </citation>
    <scope>NUCLEOTIDE SEQUENCE [LARGE SCALE GENOMIC DNA]</scope>
    <source>
        <strain evidence="1 2">DIV1094</strain>
    </source>
</reference>
<dbReference type="Proteomes" id="UP000664360">
    <property type="component" value="Chromosome"/>
</dbReference>
<dbReference type="NCBIfam" id="NF005255">
    <property type="entry name" value="PRK06762.2-2"/>
    <property type="match status" value="1"/>
</dbReference>
<evidence type="ECO:0008006" key="3">
    <source>
        <dbReference type="Google" id="ProtNLM"/>
    </source>
</evidence>
<dbReference type="InterPro" id="IPR027417">
    <property type="entry name" value="P-loop_NTPase"/>
</dbReference>
<dbReference type="RefSeq" id="WP_206857176.1">
    <property type="nucleotide sequence ID" value="NZ_CP147250.1"/>
</dbReference>
<name>A0ABZ2SZZ6_9ENTE</name>
<organism evidence="1 2">
    <name type="scientific">Candidatus Enterococcus mangumiae</name>
    <dbReference type="NCBI Taxonomy" id="2230878"/>
    <lineage>
        <taxon>Bacteria</taxon>
        <taxon>Bacillati</taxon>
        <taxon>Bacillota</taxon>
        <taxon>Bacilli</taxon>
        <taxon>Lactobacillales</taxon>
        <taxon>Enterococcaceae</taxon>
        <taxon>Enterococcus</taxon>
    </lineage>
</organism>
<accession>A0ABZ2SZZ6</accession>
<gene>
    <name evidence="1" type="ORF">DOK79_002894</name>
</gene>
<keyword evidence="2" id="KW-1185">Reference proteome</keyword>
<evidence type="ECO:0000313" key="2">
    <source>
        <dbReference type="Proteomes" id="UP000664360"/>
    </source>
</evidence>
<dbReference type="EMBL" id="CP147250">
    <property type="protein sequence ID" value="WYJ81310.1"/>
    <property type="molecule type" value="Genomic_DNA"/>
</dbReference>
<sequence length="169" mass="19538">MNSQLIILRGNSASGKSTIASKIRASFPRGEVMLIAQDEVRLNILNVKDRIENPTADLIQSIALFGQGKFKIIVIEGILGSHIYKEMFVELVTNFQQNAHIYYFDIPFEETVNRHKTREKSVQWGETVMKKWWLEKDYLRLDNEKTITGDMSEEEILEMILKDLVKCNS</sequence>